<gene>
    <name evidence="2" type="ORF">NS331_10195</name>
</gene>
<name>A0A147GX90_9BURK</name>
<dbReference type="Pfam" id="PF12365">
    <property type="entry name" value="DUF3649"/>
    <property type="match status" value="1"/>
</dbReference>
<keyword evidence="3" id="KW-1185">Reference proteome</keyword>
<keyword evidence="1" id="KW-0472">Membrane</keyword>
<dbReference type="AlphaFoldDB" id="A0A147GX90"/>
<dbReference type="Proteomes" id="UP000072741">
    <property type="component" value="Unassembled WGS sequence"/>
</dbReference>
<dbReference type="EMBL" id="LDSL01000061">
    <property type="protein sequence ID" value="KTT22188.1"/>
    <property type="molecule type" value="Genomic_DNA"/>
</dbReference>
<accession>A0A147GX90</accession>
<dbReference type="InterPro" id="IPR022109">
    <property type="entry name" value="DUF3649"/>
</dbReference>
<proteinExistence type="predicted"/>
<feature type="transmembrane region" description="Helical" evidence="1">
    <location>
        <begin position="33"/>
        <end position="54"/>
    </location>
</feature>
<dbReference type="PATRIC" id="fig|433924.3.peg.4048"/>
<reference evidence="2 3" key="1">
    <citation type="journal article" date="2016" name="Front. Microbiol.">
        <title>Genomic Resource of Rice Seed Associated Bacteria.</title>
        <authorList>
            <person name="Midha S."/>
            <person name="Bansal K."/>
            <person name="Sharma S."/>
            <person name="Kumar N."/>
            <person name="Patil P.P."/>
            <person name="Chaudhry V."/>
            <person name="Patil P.B."/>
        </authorList>
    </citation>
    <scope>NUCLEOTIDE SEQUENCE [LARGE SCALE GENOMIC DNA]</scope>
    <source>
        <strain evidence="2 3">NS331</strain>
    </source>
</reference>
<sequence length="86" mass="8312">MVSRIVAAIGGGYALGALASVAALALPASRPQAVIGGMLGSFAVYAAAVIWVFAARSATRAWAGLALAALPLLLACATVWGAGAAS</sequence>
<comment type="caution">
    <text evidence="2">The sequence shown here is derived from an EMBL/GenBank/DDBJ whole genome shotgun (WGS) entry which is preliminary data.</text>
</comment>
<protein>
    <submittedName>
        <fullName evidence="2">Iron uptake protein</fullName>
    </submittedName>
</protein>
<organism evidence="2 3">
    <name type="scientific">Pseudacidovorax intermedius</name>
    <dbReference type="NCBI Taxonomy" id="433924"/>
    <lineage>
        <taxon>Bacteria</taxon>
        <taxon>Pseudomonadati</taxon>
        <taxon>Pseudomonadota</taxon>
        <taxon>Betaproteobacteria</taxon>
        <taxon>Burkholderiales</taxon>
        <taxon>Comamonadaceae</taxon>
        <taxon>Pseudacidovorax</taxon>
    </lineage>
</organism>
<dbReference type="RefSeq" id="WP_058641914.1">
    <property type="nucleotide sequence ID" value="NZ_LDSL01000061.1"/>
</dbReference>
<evidence type="ECO:0000313" key="3">
    <source>
        <dbReference type="Proteomes" id="UP000072741"/>
    </source>
</evidence>
<feature type="transmembrane region" description="Helical" evidence="1">
    <location>
        <begin position="61"/>
        <end position="83"/>
    </location>
</feature>
<keyword evidence="1" id="KW-1133">Transmembrane helix</keyword>
<evidence type="ECO:0000313" key="2">
    <source>
        <dbReference type="EMBL" id="KTT22188.1"/>
    </source>
</evidence>
<keyword evidence="1" id="KW-0812">Transmembrane</keyword>
<evidence type="ECO:0000256" key="1">
    <source>
        <dbReference type="SAM" id="Phobius"/>
    </source>
</evidence>